<dbReference type="InterPro" id="IPR043131">
    <property type="entry name" value="BCAT-like_N"/>
</dbReference>
<dbReference type="AlphaFoldDB" id="A0A2M8W6Y4"/>
<dbReference type="OrthoDB" id="9804984at2"/>
<dbReference type="GO" id="GO:0052654">
    <property type="term" value="F:L-leucine-2-oxoglutarate transaminase activity"/>
    <property type="evidence" value="ECO:0007669"/>
    <property type="project" value="RHEA"/>
</dbReference>
<evidence type="ECO:0000256" key="15">
    <source>
        <dbReference type="RuleBase" id="RU004106"/>
    </source>
</evidence>
<gene>
    <name evidence="18" type="ORF">CLV34_2589</name>
</gene>
<keyword evidence="9 16" id="KW-0663">Pyridoxal phosphate</keyword>
<dbReference type="GO" id="GO:0009099">
    <property type="term" value="P:L-valine biosynthetic process"/>
    <property type="evidence" value="ECO:0007669"/>
    <property type="project" value="UniProtKB-UniPathway"/>
</dbReference>
<dbReference type="Proteomes" id="UP000231586">
    <property type="component" value="Unassembled WGS sequence"/>
</dbReference>
<dbReference type="Gene3D" id="3.20.10.10">
    <property type="entry name" value="D-amino Acid Aminotransferase, subunit A, domain 2"/>
    <property type="match status" value="1"/>
</dbReference>
<dbReference type="Pfam" id="PF01063">
    <property type="entry name" value="Aminotran_4"/>
    <property type="match status" value="1"/>
</dbReference>
<dbReference type="GO" id="GO:0052655">
    <property type="term" value="F:L-valine-2-oxoglutarate transaminase activity"/>
    <property type="evidence" value="ECO:0007669"/>
    <property type="project" value="RHEA"/>
</dbReference>
<evidence type="ECO:0000256" key="6">
    <source>
        <dbReference type="ARBA" id="ARBA00022576"/>
    </source>
</evidence>
<keyword evidence="10 17" id="KW-0100">Branched-chain amino acid biosynthesis</keyword>
<dbReference type="EMBL" id="PGTZ01000010">
    <property type="protein sequence ID" value="PJI86669.1"/>
    <property type="molecule type" value="Genomic_DNA"/>
</dbReference>
<evidence type="ECO:0000256" key="9">
    <source>
        <dbReference type="ARBA" id="ARBA00022898"/>
    </source>
</evidence>
<dbReference type="InterPro" id="IPR005786">
    <property type="entry name" value="B_amino_transII"/>
</dbReference>
<comment type="similarity">
    <text evidence="5 15">Belongs to the class-IV pyridoxal-phosphate-dependent aminotransferase family.</text>
</comment>
<dbReference type="Gene3D" id="3.30.470.10">
    <property type="match status" value="1"/>
</dbReference>
<dbReference type="InterPro" id="IPR036038">
    <property type="entry name" value="Aminotransferase-like"/>
</dbReference>
<evidence type="ECO:0000256" key="16">
    <source>
        <dbReference type="RuleBase" id="RU004516"/>
    </source>
</evidence>
<evidence type="ECO:0000256" key="8">
    <source>
        <dbReference type="ARBA" id="ARBA00022679"/>
    </source>
</evidence>
<comment type="caution">
    <text evidence="18">The sequence shown here is derived from an EMBL/GenBank/DDBJ whole genome shotgun (WGS) entry which is preliminary data.</text>
</comment>
<comment type="cofactor">
    <cofactor evidence="1 16">
        <name>pyridoxal 5'-phosphate</name>
        <dbReference type="ChEBI" id="CHEBI:597326"/>
    </cofactor>
</comment>
<feature type="modified residue" description="N6-(pyridoxal phosphate)lysine" evidence="14">
    <location>
        <position position="203"/>
    </location>
</feature>
<evidence type="ECO:0000313" key="18">
    <source>
        <dbReference type="EMBL" id="PJI86669.1"/>
    </source>
</evidence>
<dbReference type="PIRSF" id="PIRSF006468">
    <property type="entry name" value="BCAT1"/>
    <property type="match status" value="1"/>
</dbReference>
<evidence type="ECO:0000256" key="7">
    <source>
        <dbReference type="ARBA" id="ARBA00022605"/>
    </source>
</evidence>
<dbReference type="GO" id="GO:0052656">
    <property type="term" value="F:L-isoleucine-2-oxoglutarate transaminase activity"/>
    <property type="evidence" value="ECO:0007669"/>
    <property type="project" value="RHEA"/>
</dbReference>
<dbReference type="GO" id="GO:0009098">
    <property type="term" value="P:L-leucine biosynthetic process"/>
    <property type="evidence" value="ECO:0007669"/>
    <property type="project" value="UniProtKB-UniPathway"/>
</dbReference>
<keyword evidence="19" id="KW-1185">Reference proteome</keyword>
<evidence type="ECO:0000256" key="17">
    <source>
        <dbReference type="RuleBase" id="RU004517"/>
    </source>
</evidence>
<dbReference type="EC" id="2.6.1.42" evidence="17"/>
<organism evidence="18 19">
    <name type="scientific">Luteimicrobium subarcticum</name>
    <dbReference type="NCBI Taxonomy" id="620910"/>
    <lineage>
        <taxon>Bacteria</taxon>
        <taxon>Bacillati</taxon>
        <taxon>Actinomycetota</taxon>
        <taxon>Actinomycetes</taxon>
        <taxon>Micrococcales</taxon>
        <taxon>Luteimicrobium</taxon>
    </lineage>
</organism>
<evidence type="ECO:0000256" key="12">
    <source>
        <dbReference type="ARBA" id="ARBA00048798"/>
    </source>
</evidence>
<dbReference type="InterPro" id="IPR033939">
    <property type="entry name" value="BCAT_family"/>
</dbReference>
<comment type="pathway">
    <text evidence="3">Amino-acid biosynthesis; L-valine biosynthesis; L-valine from pyruvate: step 4/4.</text>
</comment>
<dbReference type="PROSITE" id="PS00770">
    <property type="entry name" value="AA_TRANSFER_CLASS_4"/>
    <property type="match status" value="1"/>
</dbReference>
<dbReference type="InterPro" id="IPR043132">
    <property type="entry name" value="BCAT-like_C"/>
</dbReference>
<dbReference type="PANTHER" id="PTHR11825">
    <property type="entry name" value="SUBGROUP IIII AMINOTRANSFERASE"/>
    <property type="match status" value="1"/>
</dbReference>
<keyword evidence="6 17" id="KW-0032">Aminotransferase</keyword>
<dbReference type="InterPro" id="IPR018300">
    <property type="entry name" value="Aminotrans_IV_CS"/>
</dbReference>
<keyword evidence="8 17" id="KW-0808">Transferase</keyword>
<dbReference type="NCBIfam" id="TIGR01123">
    <property type="entry name" value="ilvE_II"/>
    <property type="match status" value="1"/>
</dbReference>
<evidence type="ECO:0000256" key="13">
    <source>
        <dbReference type="ARBA" id="ARBA00049229"/>
    </source>
</evidence>
<name>A0A2M8W6Y4_9MICO</name>
<proteinExistence type="inferred from homology"/>
<reference evidence="18 19" key="1">
    <citation type="submission" date="2017-11" db="EMBL/GenBank/DDBJ databases">
        <title>Genomic Encyclopedia of Archaeal and Bacterial Type Strains, Phase II (KMG-II): From Individual Species to Whole Genera.</title>
        <authorList>
            <person name="Goeker M."/>
        </authorList>
    </citation>
    <scope>NUCLEOTIDE SEQUENCE [LARGE SCALE GENOMIC DNA]</scope>
    <source>
        <strain evidence="18 19">DSM 22413</strain>
    </source>
</reference>
<dbReference type="GO" id="GO:0009097">
    <property type="term" value="P:isoleucine biosynthetic process"/>
    <property type="evidence" value="ECO:0007669"/>
    <property type="project" value="UniProtKB-UniPathway"/>
</dbReference>
<keyword evidence="7 17" id="KW-0028">Amino-acid biosynthesis</keyword>
<dbReference type="PANTHER" id="PTHR11825:SF44">
    <property type="entry name" value="BRANCHED-CHAIN-AMINO-ACID AMINOTRANSFERASE"/>
    <property type="match status" value="1"/>
</dbReference>
<dbReference type="UniPathway" id="UPA00049">
    <property type="reaction ID" value="UER00062"/>
</dbReference>
<dbReference type="UniPathway" id="UPA00047">
    <property type="reaction ID" value="UER00058"/>
</dbReference>
<comment type="catalytic activity">
    <reaction evidence="12 17">
        <text>L-isoleucine + 2-oxoglutarate = (S)-3-methyl-2-oxopentanoate + L-glutamate</text>
        <dbReference type="Rhea" id="RHEA:24801"/>
        <dbReference type="ChEBI" id="CHEBI:16810"/>
        <dbReference type="ChEBI" id="CHEBI:29985"/>
        <dbReference type="ChEBI" id="CHEBI:35146"/>
        <dbReference type="ChEBI" id="CHEBI:58045"/>
        <dbReference type="EC" id="2.6.1.42"/>
    </reaction>
</comment>
<protein>
    <recommendedName>
        <fullName evidence="17">Branched-chain-amino-acid aminotransferase</fullName>
        <ecNumber evidence="17">2.6.1.42</ecNumber>
    </recommendedName>
</protein>
<evidence type="ECO:0000256" key="14">
    <source>
        <dbReference type="PIRSR" id="PIRSR006468-1"/>
    </source>
</evidence>
<evidence type="ECO:0000256" key="4">
    <source>
        <dbReference type="ARBA" id="ARBA00005072"/>
    </source>
</evidence>
<evidence type="ECO:0000313" key="19">
    <source>
        <dbReference type="Proteomes" id="UP000231586"/>
    </source>
</evidence>
<accession>A0A2M8W6Y4</accession>
<dbReference type="SUPFAM" id="SSF56752">
    <property type="entry name" value="D-aminoacid aminotransferase-like PLP-dependent enzymes"/>
    <property type="match status" value="1"/>
</dbReference>
<evidence type="ECO:0000256" key="3">
    <source>
        <dbReference type="ARBA" id="ARBA00004931"/>
    </source>
</evidence>
<dbReference type="UniPathway" id="UPA00048">
    <property type="reaction ID" value="UER00073"/>
</dbReference>
<evidence type="ECO:0000256" key="1">
    <source>
        <dbReference type="ARBA" id="ARBA00001933"/>
    </source>
</evidence>
<evidence type="ECO:0000256" key="11">
    <source>
        <dbReference type="ARBA" id="ARBA00048212"/>
    </source>
</evidence>
<dbReference type="InterPro" id="IPR001544">
    <property type="entry name" value="Aminotrans_IV"/>
</dbReference>
<comment type="catalytic activity">
    <reaction evidence="13 17">
        <text>L-leucine + 2-oxoglutarate = 4-methyl-2-oxopentanoate + L-glutamate</text>
        <dbReference type="Rhea" id="RHEA:18321"/>
        <dbReference type="ChEBI" id="CHEBI:16810"/>
        <dbReference type="ChEBI" id="CHEBI:17865"/>
        <dbReference type="ChEBI" id="CHEBI:29985"/>
        <dbReference type="ChEBI" id="CHEBI:57427"/>
        <dbReference type="EC" id="2.6.1.42"/>
    </reaction>
</comment>
<comment type="pathway">
    <text evidence="4">Amino-acid biosynthesis; L-leucine biosynthesis; L-leucine from 3-methyl-2-oxobutanoate: step 4/4.</text>
</comment>
<comment type="pathway">
    <text evidence="2">Amino-acid biosynthesis; L-isoleucine biosynthesis; L-isoleucine from 2-oxobutanoate: step 4/4.</text>
</comment>
<comment type="catalytic activity">
    <reaction evidence="11 17">
        <text>L-valine + 2-oxoglutarate = 3-methyl-2-oxobutanoate + L-glutamate</text>
        <dbReference type="Rhea" id="RHEA:24813"/>
        <dbReference type="ChEBI" id="CHEBI:11851"/>
        <dbReference type="ChEBI" id="CHEBI:16810"/>
        <dbReference type="ChEBI" id="CHEBI:29985"/>
        <dbReference type="ChEBI" id="CHEBI:57762"/>
        <dbReference type="EC" id="2.6.1.42"/>
    </reaction>
</comment>
<evidence type="ECO:0000256" key="10">
    <source>
        <dbReference type="ARBA" id="ARBA00023304"/>
    </source>
</evidence>
<dbReference type="RefSeq" id="WP_100350699.1">
    <property type="nucleotide sequence ID" value="NZ_PGTZ01000010.1"/>
</dbReference>
<sequence>MTLDLAVHPAPAPLADDARAAILADPGFGRYFTDHMAVARWQDGAWQDAEITALAPFSLHPSAAVLHYGQEIFEGLKAYRHADGSVHLFRPEKNARRFAQSAERLALPVLPEDDFVATVAALVEADAAWVPTPRDASHEASLYIRPFMIATEAFLGVRPSQEVTYSVIASPAGPYFAGGVQGVALWVTEQYTRASRGGTGAAKCGGNYAASLAAQAEAREHGCDQVLYLDGEEHAWLEESGTMNLFLVTDDGELVTPSLGTILEGVTRDSILDLAPDLGLRTTERRVSLAELRDDLASGRVREVFAAGTAAVITPVTAFRGRDAATGDDYEVTVGDGAPGTTALAIRTALLDVQYGRAEDTRGWLREVVPA</sequence>
<evidence type="ECO:0000256" key="5">
    <source>
        <dbReference type="ARBA" id="ARBA00009320"/>
    </source>
</evidence>
<dbReference type="NCBIfam" id="NF009897">
    <property type="entry name" value="PRK13357.1"/>
    <property type="match status" value="1"/>
</dbReference>
<evidence type="ECO:0000256" key="2">
    <source>
        <dbReference type="ARBA" id="ARBA00004824"/>
    </source>
</evidence>
<dbReference type="CDD" id="cd01557">
    <property type="entry name" value="BCAT_beta_family"/>
    <property type="match status" value="1"/>
</dbReference>